<feature type="transmembrane region" description="Helical" evidence="2">
    <location>
        <begin position="89"/>
        <end position="113"/>
    </location>
</feature>
<feature type="transmembrane region" description="Helical" evidence="2">
    <location>
        <begin position="119"/>
        <end position="136"/>
    </location>
</feature>
<comment type="caution">
    <text evidence="4">The sequence shown here is derived from an EMBL/GenBank/DDBJ whole genome shotgun (WGS) entry which is preliminary data.</text>
</comment>
<evidence type="ECO:0000259" key="3">
    <source>
        <dbReference type="Pfam" id="PF18142"/>
    </source>
</evidence>
<evidence type="ECO:0000313" key="5">
    <source>
        <dbReference type="Proteomes" id="UP000736335"/>
    </source>
</evidence>
<dbReference type="EMBL" id="WIUZ02000028">
    <property type="protein sequence ID" value="KAF9777751.1"/>
    <property type="molecule type" value="Genomic_DNA"/>
</dbReference>
<sequence>MARLESSLEFQSEFAGEFERRGLLSFTAVIEEPRGDHVEPLLRRPAEPEPEHESECEPSRQNTLKDKLKSTTDTVTVKRDESKKRYYRLGLCINGVVLFQGLFGCLISLIGTFPEPTRLIAFALGVFTLCLVLFLARLRALGEPEFTLNRTRELNSLLGDLQTFTVDHGNKTGAEYDQQIKTFEERLEAGGGE</sequence>
<gene>
    <name evidence="4" type="ORF">BJ322DRAFT_1114799</name>
</gene>
<keyword evidence="2" id="KW-0472">Membrane</keyword>
<dbReference type="Pfam" id="PF18142">
    <property type="entry name" value="SLATT_fungal"/>
    <property type="match status" value="1"/>
</dbReference>
<accession>A0A9P6L0X8</accession>
<dbReference type="Proteomes" id="UP000736335">
    <property type="component" value="Unassembled WGS sequence"/>
</dbReference>
<keyword evidence="2" id="KW-0812">Transmembrane</keyword>
<evidence type="ECO:0000256" key="2">
    <source>
        <dbReference type="SAM" id="Phobius"/>
    </source>
</evidence>
<keyword evidence="2" id="KW-1133">Transmembrane helix</keyword>
<feature type="region of interest" description="Disordered" evidence="1">
    <location>
        <begin position="36"/>
        <end position="72"/>
    </location>
</feature>
<dbReference type="NCBIfam" id="NF033635">
    <property type="entry name" value="SLATT_fungal"/>
    <property type="match status" value="1"/>
</dbReference>
<organism evidence="4 5">
    <name type="scientific">Thelephora terrestris</name>
    <dbReference type="NCBI Taxonomy" id="56493"/>
    <lineage>
        <taxon>Eukaryota</taxon>
        <taxon>Fungi</taxon>
        <taxon>Dikarya</taxon>
        <taxon>Basidiomycota</taxon>
        <taxon>Agaricomycotina</taxon>
        <taxon>Agaricomycetes</taxon>
        <taxon>Thelephorales</taxon>
        <taxon>Thelephoraceae</taxon>
        <taxon>Thelephora</taxon>
    </lineage>
</organism>
<reference evidence="4" key="1">
    <citation type="journal article" date="2020" name="Nat. Commun.">
        <title>Large-scale genome sequencing of mycorrhizal fungi provides insights into the early evolution of symbiotic traits.</title>
        <authorList>
            <person name="Miyauchi S."/>
            <person name="Kiss E."/>
            <person name="Kuo A."/>
            <person name="Drula E."/>
            <person name="Kohler A."/>
            <person name="Sanchez-Garcia M."/>
            <person name="Morin E."/>
            <person name="Andreopoulos B."/>
            <person name="Barry K.W."/>
            <person name="Bonito G."/>
            <person name="Buee M."/>
            <person name="Carver A."/>
            <person name="Chen C."/>
            <person name="Cichocki N."/>
            <person name="Clum A."/>
            <person name="Culley D."/>
            <person name="Crous P.W."/>
            <person name="Fauchery L."/>
            <person name="Girlanda M."/>
            <person name="Hayes R.D."/>
            <person name="Keri Z."/>
            <person name="LaButti K."/>
            <person name="Lipzen A."/>
            <person name="Lombard V."/>
            <person name="Magnuson J."/>
            <person name="Maillard F."/>
            <person name="Murat C."/>
            <person name="Nolan M."/>
            <person name="Ohm R.A."/>
            <person name="Pangilinan J."/>
            <person name="Pereira M.F."/>
            <person name="Perotto S."/>
            <person name="Peter M."/>
            <person name="Pfister S."/>
            <person name="Riley R."/>
            <person name="Sitrit Y."/>
            <person name="Stielow J.B."/>
            <person name="Szollosi G."/>
            <person name="Zifcakova L."/>
            <person name="Stursova M."/>
            <person name="Spatafora J.W."/>
            <person name="Tedersoo L."/>
            <person name="Vaario L.M."/>
            <person name="Yamada A."/>
            <person name="Yan M."/>
            <person name="Wang P."/>
            <person name="Xu J."/>
            <person name="Bruns T."/>
            <person name="Baldrian P."/>
            <person name="Vilgalys R."/>
            <person name="Dunand C."/>
            <person name="Henrissat B."/>
            <person name="Grigoriev I.V."/>
            <person name="Hibbett D."/>
            <person name="Nagy L.G."/>
            <person name="Martin F.M."/>
        </authorList>
    </citation>
    <scope>NUCLEOTIDE SEQUENCE</scope>
    <source>
        <strain evidence="4">UH-Tt-Lm1</strain>
    </source>
</reference>
<keyword evidence="5" id="KW-1185">Reference proteome</keyword>
<dbReference type="AlphaFoldDB" id="A0A9P6L0X8"/>
<evidence type="ECO:0000256" key="1">
    <source>
        <dbReference type="SAM" id="MobiDB-lite"/>
    </source>
</evidence>
<dbReference type="InterPro" id="IPR041622">
    <property type="entry name" value="SLATT_fungi"/>
</dbReference>
<feature type="domain" description="SMODS and SLOG-associating 2TM effector" evidence="3">
    <location>
        <begin position="77"/>
        <end position="188"/>
    </location>
</feature>
<proteinExistence type="predicted"/>
<reference evidence="4" key="2">
    <citation type="submission" date="2020-11" db="EMBL/GenBank/DDBJ databases">
        <authorList>
            <consortium name="DOE Joint Genome Institute"/>
            <person name="Kuo A."/>
            <person name="Miyauchi S."/>
            <person name="Kiss E."/>
            <person name="Drula E."/>
            <person name="Kohler A."/>
            <person name="Sanchez-Garcia M."/>
            <person name="Andreopoulos B."/>
            <person name="Barry K.W."/>
            <person name="Bonito G."/>
            <person name="Buee M."/>
            <person name="Carver A."/>
            <person name="Chen C."/>
            <person name="Cichocki N."/>
            <person name="Clum A."/>
            <person name="Culley D."/>
            <person name="Crous P.W."/>
            <person name="Fauchery L."/>
            <person name="Girlanda M."/>
            <person name="Hayes R."/>
            <person name="Keri Z."/>
            <person name="Labutti K."/>
            <person name="Lipzen A."/>
            <person name="Lombard V."/>
            <person name="Magnuson J."/>
            <person name="Maillard F."/>
            <person name="Morin E."/>
            <person name="Murat C."/>
            <person name="Nolan M."/>
            <person name="Ohm R."/>
            <person name="Pangilinan J."/>
            <person name="Pereira M."/>
            <person name="Perotto S."/>
            <person name="Peter M."/>
            <person name="Riley R."/>
            <person name="Sitrit Y."/>
            <person name="Stielow B."/>
            <person name="Szollosi G."/>
            <person name="Zifcakova L."/>
            <person name="Stursova M."/>
            <person name="Spatafora J.W."/>
            <person name="Tedersoo L."/>
            <person name="Vaario L.-M."/>
            <person name="Yamada A."/>
            <person name="Yan M."/>
            <person name="Wang P."/>
            <person name="Xu J."/>
            <person name="Bruns T."/>
            <person name="Baldrian P."/>
            <person name="Vilgalys R."/>
            <person name="Henrissat B."/>
            <person name="Grigoriev I.V."/>
            <person name="Hibbett D."/>
            <person name="Nagy L.G."/>
            <person name="Martin F.M."/>
        </authorList>
    </citation>
    <scope>NUCLEOTIDE SEQUENCE</scope>
    <source>
        <strain evidence="4">UH-Tt-Lm1</strain>
    </source>
</reference>
<name>A0A9P6L0X8_9AGAM</name>
<protein>
    <recommendedName>
        <fullName evidence="3">SMODS and SLOG-associating 2TM effector domain-containing protein</fullName>
    </recommendedName>
</protein>
<evidence type="ECO:0000313" key="4">
    <source>
        <dbReference type="EMBL" id="KAF9777751.1"/>
    </source>
</evidence>